<dbReference type="InterPro" id="IPR000014">
    <property type="entry name" value="PAS"/>
</dbReference>
<sequence length="557" mass="60876">MPTTGLPRQGLSGRITAPLALSAAGPAAAALLLAFLPAAPQLYAGTALGAGAALLALLPPLALLRRRRRAAAAAADRLQLVFETAAEGIFGVDTERRVILANPAAARILGWDSAAAMLGGDGTLVLGHHLADGKPCHSGHCAVRATMKDGQTRRISGEFFQGRSGKPCPVDYTVSPLRGDDGRVEGAVLVFHDTSEQKRAAREIRALTRSRQAMLDNAPIGMALIGLDRVVLEANQTFAAVFGRAGEDLRGMHARHLYSQEAYFNDVGERAYPVLRAGDTFRGDIRMARRDGAEIWVRLVSHIVDSARPDLGVVWTAEDITERKALELELQRSNEELERFAYVASHDLRQPLRMVSSYITLLRRALEGRLGEEETTFIGYATEGVRRMDRMITDLLDYSRIGRQNTAKEMVRLDDILRHAQNTLEAAIAEAGAALECPETGIVLPGYPSELERLLQNLVGNAIKFRTPDRPPRVRIACRDDGREWILSVADNGIGIAPEYHHRLFMVFQRLVSREQYEGTGIGLAACRKIAEHHGGRIWLESEAGQGCTIFVALPKQ</sequence>
<dbReference type="InterPro" id="IPR052162">
    <property type="entry name" value="Sensor_kinase/Photoreceptor"/>
</dbReference>
<dbReference type="Gene3D" id="3.30.450.20">
    <property type="entry name" value="PAS domain"/>
    <property type="match status" value="2"/>
</dbReference>
<evidence type="ECO:0000256" key="3">
    <source>
        <dbReference type="ARBA" id="ARBA00022553"/>
    </source>
</evidence>
<keyword evidence="4 10" id="KW-0808">Transferase</keyword>
<dbReference type="SMART" id="SM00091">
    <property type="entry name" value="PAS"/>
    <property type="match status" value="2"/>
</dbReference>
<evidence type="ECO:0000259" key="9">
    <source>
        <dbReference type="PROSITE" id="PS50113"/>
    </source>
</evidence>
<keyword evidence="6" id="KW-1133">Transmembrane helix</keyword>
<protein>
    <recommendedName>
        <fullName evidence="2">histidine kinase</fullName>
        <ecNumber evidence="2">2.7.13.3</ecNumber>
    </recommendedName>
</protein>
<dbReference type="PANTHER" id="PTHR43304:SF1">
    <property type="entry name" value="PAC DOMAIN-CONTAINING PROTEIN"/>
    <property type="match status" value="1"/>
</dbReference>
<dbReference type="Pfam" id="PF00512">
    <property type="entry name" value="HisKA"/>
    <property type="match status" value="1"/>
</dbReference>
<dbReference type="EC" id="2.7.13.3" evidence="2"/>
<dbReference type="AlphaFoldDB" id="A0A1J5RAD4"/>
<dbReference type="InterPro" id="IPR035965">
    <property type="entry name" value="PAS-like_dom_sf"/>
</dbReference>
<dbReference type="InterPro" id="IPR001610">
    <property type="entry name" value="PAC"/>
</dbReference>
<dbReference type="PANTHER" id="PTHR43304">
    <property type="entry name" value="PHYTOCHROME-LIKE PROTEIN CPH1"/>
    <property type="match status" value="1"/>
</dbReference>
<dbReference type="PROSITE" id="PS50113">
    <property type="entry name" value="PAC"/>
    <property type="match status" value="2"/>
</dbReference>
<evidence type="ECO:0000256" key="4">
    <source>
        <dbReference type="ARBA" id="ARBA00022679"/>
    </source>
</evidence>
<name>A0A1J5RAD4_9ZZZZ</name>
<feature type="domain" description="PAS" evidence="8">
    <location>
        <begin position="74"/>
        <end position="111"/>
    </location>
</feature>
<keyword evidence="5" id="KW-0418">Kinase</keyword>
<evidence type="ECO:0000256" key="2">
    <source>
        <dbReference type="ARBA" id="ARBA00012438"/>
    </source>
</evidence>
<accession>A0A1J5RAD4</accession>
<dbReference type="SUPFAM" id="SSF55785">
    <property type="entry name" value="PYP-like sensor domain (PAS domain)"/>
    <property type="match status" value="2"/>
</dbReference>
<evidence type="ECO:0000256" key="6">
    <source>
        <dbReference type="SAM" id="Phobius"/>
    </source>
</evidence>
<dbReference type="FunFam" id="3.30.565.10:FF:000006">
    <property type="entry name" value="Sensor histidine kinase WalK"/>
    <property type="match status" value="1"/>
</dbReference>
<dbReference type="InterPro" id="IPR005467">
    <property type="entry name" value="His_kinase_dom"/>
</dbReference>
<dbReference type="NCBIfam" id="TIGR00229">
    <property type="entry name" value="sensory_box"/>
    <property type="match status" value="2"/>
</dbReference>
<dbReference type="Gene3D" id="3.30.565.10">
    <property type="entry name" value="Histidine kinase-like ATPase, C-terminal domain"/>
    <property type="match status" value="1"/>
</dbReference>
<dbReference type="Gene3D" id="1.10.287.130">
    <property type="match status" value="1"/>
</dbReference>
<feature type="domain" description="PAC" evidence="9">
    <location>
        <begin position="153"/>
        <end position="206"/>
    </location>
</feature>
<feature type="transmembrane region" description="Helical" evidence="6">
    <location>
        <begin position="15"/>
        <end position="36"/>
    </location>
</feature>
<dbReference type="SMART" id="SM00086">
    <property type="entry name" value="PAC"/>
    <property type="match status" value="2"/>
</dbReference>
<reference evidence="10" key="1">
    <citation type="submission" date="2016-10" db="EMBL/GenBank/DDBJ databases">
        <title>Sequence of Gallionella enrichment culture.</title>
        <authorList>
            <person name="Poehlein A."/>
            <person name="Muehling M."/>
            <person name="Daniel R."/>
        </authorList>
    </citation>
    <scope>NUCLEOTIDE SEQUENCE</scope>
</reference>
<dbReference type="PRINTS" id="PR00344">
    <property type="entry name" value="BCTRLSENSOR"/>
</dbReference>
<keyword evidence="3" id="KW-0597">Phosphoprotein</keyword>
<evidence type="ECO:0000256" key="1">
    <source>
        <dbReference type="ARBA" id="ARBA00000085"/>
    </source>
</evidence>
<dbReference type="InterPro" id="IPR003594">
    <property type="entry name" value="HATPase_dom"/>
</dbReference>
<comment type="caution">
    <text evidence="10">The sequence shown here is derived from an EMBL/GenBank/DDBJ whole genome shotgun (WGS) entry which is preliminary data.</text>
</comment>
<dbReference type="InterPro" id="IPR036097">
    <property type="entry name" value="HisK_dim/P_sf"/>
</dbReference>
<dbReference type="SMART" id="SM00388">
    <property type="entry name" value="HisKA"/>
    <property type="match status" value="1"/>
</dbReference>
<evidence type="ECO:0000259" key="8">
    <source>
        <dbReference type="PROSITE" id="PS50112"/>
    </source>
</evidence>
<dbReference type="Pfam" id="PF02518">
    <property type="entry name" value="HATPase_c"/>
    <property type="match status" value="1"/>
</dbReference>
<evidence type="ECO:0000256" key="5">
    <source>
        <dbReference type="ARBA" id="ARBA00022777"/>
    </source>
</evidence>
<organism evidence="10">
    <name type="scientific">mine drainage metagenome</name>
    <dbReference type="NCBI Taxonomy" id="410659"/>
    <lineage>
        <taxon>unclassified sequences</taxon>
        <taxon>metagenomes</taxon>
        <taxon>ecological metagenomes</taxon>
    </lineage>
</organism>
<feature type="transmembrane region" description="Helical" evidence="6">
    <location>
        <begin position="42"/>
        <end position="64"/>
    </location>
</feature>
<keyword evidence="6" id="KW-0812">Transmembrane</keyword>
<proteinExistence type="predicted"/>
<dbReference type="CDD" id="cd00082">
    <property type="entry name" value="HisKA"/>
    <property type="match status" value="1"/>
</dbReference>
<dbReference type="PROSITE" id="PS50109">
    <property type="entry name" value="HIS_KIN"/>
    <property type="match status" value="1"/>
</dbReference>
<dbReference type="InterPro" id="IPR036890">
    <property type="entry name" value="HATPase_C_sf"/>
</dbReference>
<comment type="catalytic activity">
    <reaction evidence="1">
        <text>ATP + protein L-histidine = ADP + protein N-phospho-L-histidine.</text>
        <dbReference type="EC" id="2.7.13.3"/>
    </reaction>
</comment>
<dbReference type="InterPro" id="IPR004358">
    <property type="entry name" value="Sig_transdc_His_kin-like_C"/>
</dbReference>
<feature type="domain" description="PAC" evidence="9">
    <location>
        <begin position="281"/>
        <end position="332"/>
    </location>
</feature>
<feature type="domain" description="Histidine kinase" evidence="7">
    <location>
        <begin position="343"/>
        <end position="557"/>
    </location>
</feature>
<keyword evidence="6" id="KW-0472">Membrane</keyword>
<dbReference type="EMBL" id="MLJW01000223">
    <property type="protein sequence ID" value="OIQ92777.1"/>
    <property type="molecule type" value="Genomic_DNA"/>
</dbReference>
<dbReference type="SMART" id="SM00387">
    <property type="entry name" value="HATPase_c"/>
    <property type="match status" value="1"/>
</dbReference>
<dbReference type="PROSITE" id="PS50112">
    <property type="entry name" value="PAS"/>
    <property type="match status" value="1"/>
</dbReference>
<dbReference type="InterPro" id="IPR000700">
    <property type="entry name" value="PAS-assoc_C"/>
</dbReference>
<dbReference type="SUPFAM" id="SSF47384">
    <property type="entry name" value="Homodimeric domain of signal transducing histidine kinase"/>
    <property type="match status" value="1"/>
</dbReference>
<dbReference type="SUPFAM" id="SSF55874">
    <property type="entry name" value="ATPase domain of HSP90 chaperone/DNA topoisomerase II/histidine kinase"/>
    <property type="match status" value="1"/>
</dbReference>
<evidence type="ECO:0000259" key="7">
    <source>
        <dbReference type="PROSITE" id="PS50109"/>
    </source>
</evidence>
<gene>
    <name evidence="10" type="primary">cph1_33</name>
    <name evidence="10" type="ORF">GALL_252980</name>
</gene>
<dbReference type="InterPro" id="IPR003661">
    <property type="entry name" value="HisK_dim/P_dom"/>
</dbReference>
<dbReference type="CDD" id="cd00130">
    <property type="entry name" value="PAS"/>
    <property type="match status" value="2"/>
</dbReference>
<dbReference type="GO" id="GO:0000155">
    <property type="term" value="F:phosphorelay sensor kinase activity"/>
    <property type="evidence" value="ECO:0007669"/>
    <property type="project" value="InterPro"/>
</dbReference>
<dbReference type="InterPro" id="IPR013656">
    <property type="entry name" value="PAS_4"/>
</dbReference>
<dbReference type="Pfam" id="PF08448">
    <property type="entry name" value="PAS_4"/>
    <property type="match status" value="2"/>
</dbReference>
<evidence type="ECO:0000313" key="10">
    <source>
        <dbReference type="EMBL" id="OIQ92777.1"/>
    </source>
</evidence>